<comment type="similarity">
    <text evidence="2 6">Belongs to the YIP1 family.</text>
</comment>
<dbReference type="InterPro" id="IPR039765">
    <property type="entry name" value="Yip5/YIPF1/YIPF2"/>
</dbReference>
<dbReference type="Proteomes" id="UP000694924">
    <property type="component" value="Unplaced"/>
</dbReference>
<name>A0ABM1IYQ6_POLDO</name>
<dbReference type="RefSeq" id="XP_015185343.1">
    <property type="nucleotide sequence ID" value="XM_015329857.1"/>
</dbReference>
<dbReference type="PANTHER" id="PTHR12822">
    <property type="entry name" value="PROTEIN YIPF"/>
    <property type="match status" value="1"/>
</dbReference>
<sequence length="345" mass="38975">MEGDKRTTNTDSQFISFHDFSTMNQQSNVGQAQLDIGASTHQNFNNLPNDSTGIGILEDLEGIPNRNEVDQTQYSFWTLEYYQKFFNVNTKDVVERIKRSMFPHSTENYLVTHIRPNPDLYGPFWICVTLIFSVAISGNMANYLQTASSSYYHWRYDFHVISYAATSIFLYAWLLPLALWGALKWTTSMRNTEEELIESYASPGLLELICLYGYSLAIYIPVAFLWTIQIGWLQWMLVIVATFMSGGVLLRSLYPVISGKHRIIYISVILGMHLLLATGFMLCFFHVPSKTSPQHAMEILSSALPPTGNVQTLMEKTGSNATENTVNAGNKLLNIPKSTIGARVT</sequence>
<evidence type="ECO:0000256" key="5">
    <source>
        <dbReference type="ARBA" id="ARBA00023136"/>
    </source>
</evidence>
<dbReference type="Pfam" id="PF04893">
    <property type="entry name" value="Yip1"/>
    <property type="match status" value="1"/>
</dbReference>
<gene>
    <name evidence="9" type="primary">LOC107071133</name>
</gene>
<feature type="domain" description="Yip1" evidence="7">
    <location>
        <begin position="113"/>
        <end position="278"/>
    </location>
</feature>
<accession>A0ABM1IYQ6</accession>
<evidence type="ECO:0000313" key="9">
    <source>
        <dbReference type="RefSeq" id="XP_015185343.1"/>
    </source>
</evidence>
<evidence type="ECO:0000313" key="8">
    <source>
        <dbReference type="Proteomes" id="UP000694924"/>
    </source>
</evidence>
<keyword evidence="5 6" id="KW-0472">Membrane</keyword>
<reference evidence="9" key="1">
    <citation type="submission" date="2025-08" db="UniProtKB">
        <authorList>
            <consortium name="RefSeq"/>
        </authorList>
    </citation>
    <scope>IDENTIFICATION</scope>
    <source>
        <tissue evidence="9">Whole body</tissue>
    </source>
</reference>
<dbReference type="PANTHER" id="PTHR12822:SF2">
    <property type="entry name" value="PROTEIN YIPF"/>
    <property type="match status" value="1"/>
</dbReference>
<comment type="subcellular location">
    <subcellularLocation>
        <location evidence="6">Golgi apparatus membrane</location>
        <topology evidence="6">Multi-pass membrane protein</topology>
    </subcellularLocation>
    <subcellularLocation>
        <location evidence="1">Membrane</location>
        <topology evidence="1">Multi-pass membrane protein</topology>
    </subcellularLocation>
</comment>
<protein>
    <recommendedName>
        <fullName evidence="6">Protein YIPF</fullName>
    </recommendedName>
</protein>
<evidence type="ECO:0000259" key="7">
    <source>
        <dbReference type="Pfam" id="PF04893"/>
    </source>
</evidence>
<keyword evidence="3 6" id="KW-0812">Transmembrane</keyword>
<feature type="transmembrane region" description="Helical" evidence="6">
    <location>
        <begin position="263"/>
        <end position="287"/>
    </location>
</feature>
<feature type="transmembrane region" description="Helical" evidence="6">
    <location>
        <begin position="160"/>
        <end position="183"/>
    </location>
</feature>
<dbReference type="InterPro" id="IPR006977">
    <property type="entry name" value="Yip1_dom"/>
</dbReference>
<evidence type="ECO:0000256" key="4">
    <source>
        <dbReference type="ARBA" id="ARBA00022989"/>
    </source>
</evidence>
<feature type="transmembrane region" description="Helical" evidence="6">
    <location>
        <begin position="204"/>
        <end position="226"/>
    </location>
</feature>
<evidence type="ECO:0000256" key="3">
    <source>
        <dbReference type="ARBA" id="ARBA00022692"/>
    </source>
</evidence>
<evidence type="ECO:0000256" key="6">
    <source>
        <dbReference type="RuleBase" id="RU361264"/>
    </source>
</evidence>
<organism evidence="8 9">
    <name type="scientific">Polistes dominula</name>
    <name type="common">European paper wasp</name>
    <name type="synonym">Vespa dominula</name>
    <dbReference type="NCBI Taxonomy" id="743375"/>
    <lineage>
        <taxon>Eukaryota</taxon>
        <taxon>Metazoa</taxon>
        <taxon>Ecdysozoa</taxon>
        <taxon>Arthropoda</taxon>
        <taxon>Hexapoda</taxon>
        <taxon>Insecta</taxon>
        <taxon>Pterygota</taxon>
        <taxon>Neoptera</taxon>
        <taxon>Endopterygota</taxon>
        <taxon>Hymenoptera</taxon>
        <taxon>Apocrita</taxon>
        <taxon>Aculeata</taxon>
        <taxon>Vespoidea</taxon>
        <taxon>Vespidae</taxon>
        <taxon>Polistinae</taxon>
        <taxon>Polistini</taxon>
        <taxon>Polistes</taxon>
    </lineage>
</organism>
<evidence type="ECO:0000256" key="2">
    <source>
        <dbReference type="ARBA" id="ARBA00010596"/>
    </source>
</evidence>
<keyword evidence="8" id="KW-1185">Reference proteome</keyword>
<keyword evidence="4 6" id="KW-1133">Transmembrane helix</keyword>
<evidence type="ECO:0000256" key="1">
    <source>
        <dbReference type="ARBA" id="ARBA00004141"/>
    </source>
</evidence>
<feature type="transmembrane region" description="Helical" evidence="6">
    <location>
        <begin position="120"/>
        <end position="140"/>
    </location>
</feature>
<feature type="transmembrane region" description="Helical" evidence="6">
    <location>
        <begin position="232"/>
        <end position="251"/>
    </location>
</feature>
<proteinExistence type="inferred from homology"/>
<dbReference type="GeneID" id="107071133"/>